<accession>A0A6J5LLN9</accession>
<protein>
    <submittedName>
        <fullName evidence="2">Uncharacterized protein</fullName>
    </submittedName>
</protein>
<organism evidence="2">
    <name type="scientific">uncultured Caudovirales phage</name>
    <dbReference type="NCBI Taxonomy" id="2100421"/>
    <lineage>
        <taxon>Viruses</taxon>
        <taxon>Duplodnaviria</taxon>
        <taxon>Heunggongvirae</taxon>
        <taxon>Uroviricota</taxon>
        <taxon>Caudoviricetes</taxon>
        <taxon>Peduoviridae</taxon>
        <taxon>Maltschvirus</taxon>
        <taxon>Maltschvirus maltsch</taxon>
    </lineage>
</organism>
<gene>
    <name evidence="1" type="ORF">UFOVP101_53</name>
    <name evidence="2" type="ORF">UFOVP270_3</name>
</gene>
<dbReference type="EMBL" id="LR796232">
    <property type="protein sequence ID" value="CAB4128606.1"/>
    <property type="molecule type" value="Genomic_DNA"/>
</dbReference>
<evidence type="ECO:0000313" key="2">
    <source>
        <dbReference type="EMBL" id="CAB4133997.1"/>
    </source>
</evidence>
<reference evidence="2" key="1">
    <citation type="submission" date="2020-04" db="EMBL/GenBank/DDBJ databases">
        <authorList>
            <person name="Chiriac C."/>
            <person name="Salcher M."/>
            <person name="Ghai R."/>
            <person name="Kavagutti S V."/>
        </authorList>
    </citation>
    <scope>NUCLEOTIDE SEQUENCE</scope>
</reference>
<sequence>MRDEIKRINLTLRMTEDLYNRAKRASFRDEIHVNEFIRQCVAKGTEDLIRKQERDGYSCQTI</sequence>
<evidence type="ECO:0000313" key="1">
    <source>
        <dbReference type="EMBL" id="CAB4128606.1"/>
    </source>
</evidence>
<name>A0A6J5LLN9_9CAUD</name>
<proteinExistence type="predicted"/>
<dbReference type="EMBL" id="LR796285">
    <property type="protein sequence ID" value="CAB4133997.1"/>
    <property type="molecule type" value="Genomic_DNA"/>
</dbReference>